<name>A0A2S7KTZ2_9FLAO</name>
<dbReference type="EMBL" id="MQUA01000013">
    <property type="protein sequence ID" value="PQB06111.1"/>
    <property type="molecule type" value="Genomic_DNA"/>
</dbReference>
<reference evidence="1 2" key="1">
    <citation type="submission" date="2016-11" db="EMBL/GenBank/DDBJ databases">
        <title>Trade-off between light-utilization and light-protection in marine flavobacteria.</title>
        <authorList>
            <person name="Kumagai Y."/>
        </authorList>
    </citation>
    <scope>NUCLEOTIDE SEQUENCE [LARGE SCALE GENOMIC DNA]</scope>
    <source>
        <strain evidence="1 2">ATCC 700397</strain>
    </source>
</reference>
<sequence>MFITGTQFEAIEEYLDKECEVQTLKFLLWREIWDNKDKLIYGMVKEILSPKVTIEKLEN</sequence>
<proteinExistence type="predicted"/>
<dbReference type="Proteomes" id="UP000239522">
    <property type="component" value="Unassembled WGS sequence"/>
</dbReference>
<gene>
    <name evidence="1" type="ORF">BST83_02120</name>
</gene>
<comment type="caution">
    <text evidence="1">The sequence shown here is derived from an EMBL/GenBank/DDBJ whole genome shotgun (WGS) entry which is preliminary data.</text>
</comment>
<dbReference type="AlphaFoldDB" id="A0A2S7KTZ2"/>
<organism evidence="1 2">
    <name type="scientific">Polaribacter filamentus</name>
    <dbReference type="NCBI Taxonomy" id="53483"/>
    <lineage>
        <taxon>Bacteria</taxon>
        <taxon>Pseudomonadati</taxon>
        <taxon>Bacteroidota</taxon>
        <taxon>Flavobacteriia</taxon>
        <taxon>Flavobacteriales</taxon>
        <taxon>Flavobacteriaceae</taxon>
    </lineage>
</organism>
<protein>
    <submittedName>
        <fullName evidence="1">Uncharacterized protein</fullName>
    </submittedName>
</protein>
<evidence type="ECO:0000313" key="1">
    <source>
        <dbReference type="EMBL" id="PQB06111.1"/>
    </source>
</evidence>
<evidence type="ECO:0000313" key="2">
    <source>
        <dbReference type="Proteomes" id="UP000239522"/>
    </source>
</evidence>
<accession>A0A2S7KTZ2</accession>
<keyword evidence="2" id="KW-1185">Reference proteome</keyword>
<dbReference type="RefSeq" id="WP_240614619.1">
    <property type="nucleotide sequence ID" value="NZ_MQUA01000013.1"/>
</dbReference>